<feature type="transmembrane region" description="Helical" evidence="6">
    <location>
        <begin position="414"/>
        <end position="435"/>
    </location>
</feature>
<evidence type="ECO:0000256" key="2">
    <source>
        <dbReference type="ARBA" id="ARBA00022475"/>
    </source>
</evidence>
<keyword evidence="5 6" id="KW-0472">Membrane</keyword>
<dbReference type="PANTHER" id="PTHR30250:SF11">
    <property type="entry name" value="O-ANTIGEN TRANSPORTER-RELATED"/>
    <property type="match status" value="1"/>
</dbReference>
<feature type="transmembrane region" description="Helical" evidence="6">
    <location>
        <begin position="441"/>
        <end position="462"/>
    </location>
</feature>
<keyword evidence="3 6" id="KW-0812">Transmembrane</keyword>
<feature type="transmembrane region" description="Helical" evidence="6">
    <location>
        <begin position="380"/>
        <end position="402"/>
    </location>
</feature>
<protein>
    <submittedName>
        <fullName evidence="7">Polysaccharide biosynthesis protein</fullName>
    </submittedName>
</protein>
<dbReference type="GO" id="GO:0005886">
    <property type="term" value="C:plasma membrane"/>
    <property type="evidence" value="ECO:0007669"/>
    <property type="project" value="UniProtKB-SubCell"/>
</dbReference>
<sequence length="482" mass="50331">MFWRGVWGYLPANIIQGLVGFGAIVVFTRLLSAEDFGRYAIAFSVMTLIHVGTFSWLEAAMARFWAAEEGQSLADHFLTLYRTAAVVTLAALPVAGLILWAVPIGPGLKLAIAAGLVGIPIRCFAKLAQERFRASGEVTRSAGMDIAVTLGGFAIGAFCAFHGVGAASPLIGLAVGPLLVLPFVLPNELKQARGGVLYRDRLGSYARYGYPIAAGLGLSLIMASTDRFLLEIYLGPAAVGAYHAGYSLANRTLDVLFIWLGAAGTPALIMAWERGSRDAFMKAAREQASTFILIGLPAAVGVALVARPLADFMIGEDLRSVAASVTPWIALSALLAGSTAYYLSQSFVLGRRTDRLLLTLCIPAGANVILNLILVPMMGVMGAAIATTTSFAIGLLASIGMGRSIVQMPIPWDTLVRCGVASAAMAAAVLPLPALGGVAELILKAGVGAVVYAVVVMVLNAAGVRDLATRLIGARLSRRATA</sequence>
<name>A0A258HH28_9CAUL</name>
<dbReference type="Proteomes" id="UP000216147">
    <property type="component" value="Unassembled WGS sequence"/>
</dbReference>
<dbReference type="AlphaFoldDB" id="A0A258HH28"/>
<feature type="transmembrane region" description="Helical" evidence="6">
    <location>
        <begin position="208"/>
        <end position="225"/>
    </location>
</feature>
<comment type="caution">
    <text evidence="7">The sequence shown here is derived from an EMBL/GenBank/DDBJ whole genome shotgun (WGS) entry which is preliminary data.</text>
</comment>
<dbReference type="Pfam" id="PF13440">
    <property type="entry name" value="Polysacc_synt_3"/>
    <property type="match status" value="1"/>
</dbReference>
<feature type="transmembrane region" description="Helical" evidence="6">
    <location>
        <begin position="7"/>
        <end position="27"/>
    </location>
</feature>
<feature type="transmembrane region" description="Helical" evidence="6">
    <location>
        <begin position="255"/>
        <end position="272"/>
    </location>
</feature>
<feature type="transmembrane region" description="Helical" evidence="6">
    <location>
        <begin position="146"/>
        <end position="164"/>
    </location>
</feature>
<evidence type="ECO:0000256" key="5">
    <source>
        <dbReference type="ARBA" id="ARBA00023136"/>
    </source>
</evidence>
<evidence type="ECO:0000256" key="6">
    <source>
        <dbReference type="SAM" id="Phobius"/>
    </source>
</evidence>
<dbReference type="EMBL" id="NCEQ01000009">
    <property type="protein sequence ID" value="OYX56226.1"/>
    <property type="molecule type" value="Genomic_DNA"/>
</dbReference>
<gene>
    <name evidence="7" type="ORF">B7Y86_10995</name>
</gene>
<evidence type="ECO:0000313" key="7">
    <source>
        <dbReference type="EMBL" id="OYX56226.1"/>
    </source>
</evidence>
<comment type="subcellular location">
    <subcellularLocation>
        <location evidence="1">Cell membrane</location>
        <topology evidence="1">Multi-pass membrane protein</topology>
    </subcellularLocation>
</comment>
<proteinExistence type="predicted"/>
<organism evidence="7 8">
    <name type="scientific">Brevundimonas subvibrioides</name>
    <dbReference type="NCBI Taxonomy" id="74313"/>
    <lineage>
        <taxon>Bacteria</taxon>
        <taxon>Pseudomonadati</taxon>
        <taxon>Pseudomonadota</taxon>
        <taxon>Alphaproteobacteria</taxon>
        <taxon>Caulobacterales</taxon>
        <taxon>Caulobacteraceae</taxon>
        <taxon>Brevundimonas</taxon>
    </lineage>
</organism>
<feature type="transmembrane region" description="Helical" evidence="6">
    <location>
        <begin position="108"/>
        <end position="125"/>
    </location>
</feature>
<dbReference type="PANTHER" id="PTHR30250">
    <property type="entry name" value="PST FAMILY PREDICTED COLANIC ACID TRANSPORTER"/>
    <property type="match status" value="1"/>
</dbReference>
<evidence type="ECO:0000256" key="4">
    <source>
        <dbReference type="ARBA" id="ARBA00022989"/>
    </source>
</evidence>
<accession>A0A258HH28</accession>
<feature type="transmembrane region" description="Helical" evidence="6">
    <location>
        <begin position="322"/>
        <end position="344"/>
    </location>
</feature>
<dbReference type="InterPro" id="IPR050833">
    <property type="entry name" value="Poly_Biosynth_Transport"/>
</dbReference>
<reference evidence="7 8" key="1">
    <citation type="submission" date="2017-03" db="EMBL/GenBank/DDBJ databases">
        <title>Lifting the veil on microbial sulfur biogeochemistry in mining wastewaters.</title>
        <authorList>
            <person name="Kantor R.S."/>
            <person name="Colenbrander Nelson T."/>
            <person name="Marshall S."/>
            <person name="Bennett D."/>
            <person name="Apte S."/>
            <person name="Camacho D."/>
            <person name="Thomas B.C."/>
            <person name="Warren L.A."/>
            <person name="Banfield J.F."/>
        </authorList>
    </citation>
    <scope>NUCLEOTIDE SEQUENCE [LARGE SCALE GENOMIC DNA]</scope>
    <source>
        <strain evidence="7">32-68-21</strain>
    </source>
</reference>
<keyword evidence="4 6" id="KW-1133">Transmembrane helix</keyword>
<feature type="transmembrane region" description="Helical" evidence="6">
    <location>
        <begin position="170"/>
        <end position="187"/>
    </location>
</feature>
<feature type="transmembrane region" description="Helical" evidence="6">
    <location>
        <begin position="292"/>
        <end position="310"/>
    </location>
</feature>
<feature type="transmembrane region" description="Helical" evidence="6">
    <location>
        <begin position="80"/>
        <end position="102"/>
    </location>
</feature>
<feature type="transmembrane region" description="Helical" evidence="6">
    <location>
        <begin position="356"/>
        <end position="374"/>
    </location>
</feature>
<evidence type="ECO:0000313" key="8">
    <source>
        <dbReference type="Proteomes" id="UP000216147"/>
    </source>
</evidence>
<evidence type="ECO:0000256" key="3">
    <source>
        <dbReference type="ARBA" id="ARBA00022692"/>
    </source>
</evidence>
<keyword evidence="2" id="KW-1003">Cell membrane</keyword>
<feature type="transmembrane region" description="Helical" evidence="6">
    <location>
        <begin position="39"/>
        <end position="59"/>
    </location>
</feature>
<evidence type="ECO:0000256" key="1">
    <source>
        <dbReference type="ARBA" id="ARBA00004651"/>
    </source>
</evidence>